<dbReference type="AlphaFoldDB" id="A0A812F344"/>
<evidence type="ECO:0008006" key="5">
    <source>
        <dbReference type="Google" id="ProtNLM"/>
    </source>
</evidence>
<sequence>MHRMNKLYAIIPIILAAGIGIGYGIFVAADSSVSTVQTPTKQIVTLAIQPTAQASDIESQAKELEQFLEQKTGYDIQIYVPTSYAGVVEALRFGKADMAFMSAWPSYLAVQKAGATLELAEVREVVIGDTLTAETYYYSYWVVLKDSPYNTLEDLRGKSAAFPSPLSTSGYVTPMKTLVETGLVTVEPGKEIDPKTYFSDVVFAGGYGQAWEALKNKRVDVSIIAGDVSEKLYREVRDGTKVVHEQGPIPSHGVVFSKDMDATAKSKVKAALLELGKDESSKQIMRKLISAIFVGFRETTADQHLGNLQDALNLTGLKYTERV</sequence>
<gene>
    <name evidence="3" type="ORF">NUZ5A_60037</name>
</gene>
<dbReference type="Proteomes" id="UP000655759">
    <property type="component" value="Unassembled WGS sequence"/>
</dbReference>
<keyword evidence="2" id="KW-0472">Membrane</keyword>
<dbReference type="GO" id="GO:0055085">
    <property type="term" value="P:transmembrane transport"/>
    <property type="evidence" value="ECO:0007669"/>
    <property type="project" value="InterPro"/>
</dbReference>
<dbReference type="NCBIfam" id="TIGR01098">
    <property type="entry name" value="3A0109s03R"/>
    <property type="match status" value="1"/>
</dbReference>
<dbReference type="PANTHER" id="PTHR35841">
    <property type="entry name" value="PHOSPHONATES-BINDING PERIPLASMIC PROTEIN"/>
    <property type="match status" value="1"/>
</dbReference>
<dbReference type="PANTHER" id="PTHR35841:SF1">
    <property type="entry name" value="PHOSPHONATES-BINDING PERIPLASMIC PROTEIN"/>
    <property type="match status" value="1"/>
</dbReference>
<dbReference type="CDD" id="cd01071">
    <property type="entry name" value="PBP2_PhnD_like"/>
    <property type="match status" value="1"/>
</dbReference>
<reference evidence="3" key="1">
    <citation type="submission" date="2021-02" db="EMBL/GenBank/DDBJ databases">
        <authorList>
            <person name="Han P."/>
        </authorList>
    </citation>
    <scope>NUCLEOTIDE SEQUENCE</scope>
    <source>
        <strain evidence="3">Candidatus Nitrosotenuis uzonensis 5A</strain>
    </source>
</reference>
<protein>
    <recommendedName>
        <fullName evidence="5">Phosphate/phosphite/phosphonate ABC transporter substrate-binding protein</fullName>
    </recommendedName>
</protein>
<dbReference type="InterPro" id="IPR005770">
    <property type="entry name" value="PhnD"/>
</dbReference>
<keyword evidence="2" id="KW-0812">Transmembrane</keyword>
<keyword evidence="2" id="KW-1133">Transmembrane helix</keyword>
<dbReference type="Gene3D" id="3.40.190.10">
    <property type="entry name" value="Periplasmic binding protein-like II"/>
    <property type="match status" value="2"/>
</dbReference>
<name>A0A812F344_9ARCH</name>
<evidence type="ECO:0000313" key="4">
    <source>
        <dbReference type="Proteomes" id="UP000655759"/>
    </source>
</evidence>
<keyword evidence="1" id="KW-0732">Signal</keyword>
<dbReference type="SUPFAM" id="SSF53850">
    <property type="entry name" value="Periplasmic binding protein-like II"/>
    <property type="match status" value="1"/>
</dbReference>
<accession>A0A812F344</accession>
<proteinExistence type="predicted"/>
<feature type="transmembrane region" description="Helical" evidence="2">
    <location>
        <begin position="7"/>
        <end position="29"/>
    </location>
</feature>
<evidence type="ECO:0000313" key="3">
    <source>
        <dbReference type="EMBL" id="CAE6504639.1"/>
    </source>
</evidence>
<dbReference type="GO" id="GO:0043190">
    <property type="term" value="C:ATP-binding cassette (ABC) transporter complex"/>
    <property type="evidence" value="ECO:0007669"/>
    <property type="project" value="InterPro"/>
</dbReference>
<comment type="caution">
    <text evidence="3">The sequence shown here is derived from an EMBL/GenBank/DDBJ whole genome shotgun (WGS) entry which is preliminary data.</text>
</comment>
<dbReference type="EMBL" id="CAJNAQ010000006">
    <property type="protein sequence ID" value="CAE6504639.1"/>
    <property type="molecule type" value="Genomic_DNA"/>
</dbReference>
<evidence type="ECO:0000256" key="2">
    <source>
        <dbReference type="SAM" id="Phobius"/>
    </source>
</evidence>
<organism evidence="3 4">
    <name type="scientific">Candidatus Nitrosotenuis uzonensis</name>
    <dbReference type="NCBI Taxonomy" id="1407055"/>
    <lineage>
        <taxon>Archaea</taxon>
        <taxon>Nitrososphaerota</taxon>
        <taxon>Candidatus Nitrosotenuis</taxon>
    </lineage>
</organism>
<dbReference type="Pfam" id="PF12974">
    <property type="entry name" value="Phosphonate-bd"/>
    <property type="match status" value="1"/>
</dbReference>
<evidence type="ECO:0000256" key="1">
    <source>
        <dbReference type="ARBA" id="ARBA00022729"/>
    </source>
</evidence>